<protein>
    <submittedName>
        <fullName evidence="2">(California timema) hypothetical protein</fullName>
    </submittedName>
</protein>
<feature type="chain" id="PRO_5030732513" evidence="1">
    <location>
        <begin position="19"/>
        <end position="174"/>
    </location>
</feature>
<dbReference type="EMBL" id="OE179794">
    <property type="protein sequence ID" value="CAD7569753.1"/>
    <property type="molecule type" value="Genomic_DNA"/>
</dbReference>
<feature type="signal peptide" evidence="1">
    <location>
        <begin position="1"/>
        <end position="18"/>
    </location>
</feature>
<proteinExistence type="predicted"/>
<accession>A0A7R9IZE0</accession>
<sequence>MCIVLLFMFLFLFVGSNSDLDWDEGLVVPQPGPPAKRAHKDPGPMRAPDSFSAMLGRPVINHLNGKTKIATMTRSGSGRKQVISWMDAPDDVYFRSTDGTKNSFFADYTVTLAFCCIDFQENEKTADRHRVTPCSEEAVEKAKRQIIVYFNSFVCTLGDIFDKVLIKYRVICEN</sequence>
<evidence type="ECO:0000256" key="1">
    <source>
        <dbReference type="SAM" id="SignalP"/>
    </source>
</evidence>
<reference evidence="2" key="1">
    <citation type="submission" date="2020-11" db="EMBL/GenBank/DDBJ databases">
        <authorList>
            <person name="Tran Van P."/>
        </authorList>
    </citation>
    <scope>NUCLEOTIDE SEQUENCE</scope>
</reference>
<name>A0A7R9IZE0_TIMCA</name>
<keyword evidence="1" id="KW-0732">Signal</keyword>
<organism evidence="2">
    <name type="scientific">Timema californicum</name>
    <name type="common">California timema</name>
    <name type="synonym">Walking stick</name>
    <dbReference type="NCBI Taxonomy" id="61474"/>
    <lineage>
        <taxon>Eukaryota</taxon>
        <taxon>Metazoa</taxon>
        <taxon>Ecdysozoa</taxon>
        <taxon>Arthropoda</taxon>
        <taxon>Hexapoda</taxon>
        <taxon>Insecta</taxon>
        <taxon>Pterygota</taxon>
        <taxon>Neoptera</taxon>
        <taxon>Polyneoptera</taxon>
        <taxon>Phasmatodea</taxon>
        <taxon>Timematodea</taxon>
        <taxon>Timematoidea</taxon>
        <taxon>Timematidae</taxon>
        <taxon>Timema</taxon>
    </lineage>
</organism>
<evidence type="ECO:0000313" key="2">
    <source>
        <dbReference type="EMBL" id="CAD7569753.1"/>
    </source>
</evidence>
<dbReference type="AlphaFoldDB" id="A0A7R9IZE0"/>
<gene>
    <name evidence="2" type="ORF">TCMB3V08_LOCUS2481</name>
</gene>